<evidence type="ECO:0000256" key="6">
    <source>
        <dbReference type="ARBA" id="ARBA00022833"/>
    </source>
</evidence>
<feature type="domain" description="R3H" evidence="13">
    <location>
        <begin position="1020"/>
        <end position="1082"/>
    </location>
</feature>
<name>A0A397GN04_9GLOM</name>
<evidence type="ECO:0000256" key="2">
    <source>
        <dbReference type="ARBA" id="ARBA00007269"/>
    </source>
</evidence>
<dbReference type="EMBL" id="PQFF01000451">
    <property type="protein sequence ID" value="RHZ49360.1"/>
    <property type="molecule type" value="Genomic_DNA"/>
</dbReference>
<evidence type="ECO:0000313" key="15">
    <source>
        <dbReference type="Proteomes" id="UP000266861"/>
    </source>
</evidence>
<keyword evidence="6" id="KW-0862">Zinc</keyword>
<dbReference type="Proteomes" id="UP000266861">
    <property type="component" value="Unassembled WGS sequence"/>
</dbReference>
<dbReference type="InterPro" id="IPR036867">
    <property type="entry name" value="R3H_dom_sf"/>
</dbReference>
<dbReference type="Pfam" id="PF01424">
    <property type="entry name" value="R3H"/>
    <property type="match status" value="1"/>
</dbReference>
<feature type="compositionally biased region" description="Low complexity" evidence="11">
    <location>
        <begin position="30"/>
        <end position="43"/>
    </location>
</feature>
<dbReference type="SUPFAM" id="SSF82708">
    <property type="entry name" value="R3H domain"/>
    <property type="match status" value="1"/>
</dbReference>
<dbReference type="GO" id="GO:0008270">
    <property type="term" value="F:zinc ion binding"/>
    <property type="evidence" value="ECO:0007669"/>
    <property type="project" value="UniProtKB-KW"/>
</dbReference>
<dbReference type="SMART" id="SM00438">
    <property type="entry name" value="ZnF_NFX"/>
    <property type="match status" value="8"/>
</dbReference>
<keyword evidence="8" id="KW-0804">Transcription</keyword>
<feature type="compositionally biased region" description="Low complexity" evidence="11">
    <location>
        <begin position="336"/>
        <end position="346"/>
    </location>
</feature>
<feature type="region of interest" description="Disordered" evidence="11">
    <location>
        <begin position="1"/>
        <end position="365"/>
    </location>
</feature>
<dbReference type="OrthoDB" id="6512771at2759"/>
<evidence type="ECO:0008006" key="16">
    <source>
        <dbReference type="Google" id="ProtNLM"/>
    </source>
</evidence>
<keyword evidence="9" id="KW-0539">Nucleus</keyword>
<evidence type="ECO:0000256" key="4">
    <source>
        <dbReference type="ARBA" id="ARBA00022737"/>
    </source>
</evidence>
<evidence type="ECO:0000256" key="9">
    <source>
        <dbReference type="ARBA" id="ARBA00023242"/>
    </source>
</evidence>
<evidence type="ECO:0000256" key="3">
    <source>
        <dbReference type="ARBA" id="ARBA00022723"/>
    </source>
</evidence>
<dbReference type="PROSITE" id="PS50089">
    <property type="entry name" value="ZF_RING_2"/>
    <property type="match status" value="1"/>
</dbReference>
<organism evidence="14 15">
    <name type="scientific">Diversispora epigaea</name>
    <dbReference type="NCBI Taxonomy" id="1348612"/>
    <lineage>
        <taxon>Eukaryota</taxon>
        <taxon>Fungi</taxon>
        <taxon>Fungi incertae sedis</taxon>
        <taxon>Mucoromycota</taxon>
        <taxon>Glomeromycotina</taxon>
        <taxon>Glomeromycetes</taxon>
        <taxon>Diversisporales</taxon>
        <taxon>Diversisporaceae</taxon>
        <taxon>Diversispora</taxon>
    </lineage>
</organism>
<feature type="compositionally biased region" description="Low complexity" evidence="11">
    <location>
        <begin position="84"/>
        <end position="99"/>
    </location>
</feature>
<feature type="compositionally biased region" description="Basic and acidic residues" evidence="11">
    <location>
        <begin position="152"/>
        <end position="177"/>
    </location>
</feature>
<comment type="caution">
    <text evidence="14">The sequence shown here is derived from an EMBL/GenBank/DDBJ whole genome shotgun (WGS) entry which is preliminary data.</text>
</comment>
<evidence type="ECO:0000259" key="13">
    <source>
        <dbReference type="PROSITE" id="PS51061"/>
    </source>
</evidence>
<reference evidence="14 15" key="1">
    <citation type="submission" date="2018-08" db="EMBL/GenBank/DDBJ databases">
        <title>Genome and evolution of the arbuscular mycorrhizal fungus Diversispora epigaea (formerly Glomus versiforme) and its bacterial endosymbionts.</title>
        <authorList>
            <person name="Sun X."/>
            <person name="Fei Z."/>
            <person name="Harrison M."/>
        </authorList>
    </citation>
    <scope>NUCLEOTIDE SEQUENCE [LARGE SCALE GENOMIC DNA]</scope>
    <source>
        <strain evidence="14 15">IT104</strain>
    </source>
</reference>
<dbReference type="PROSITE" id="PS51061">
    <property type="entry name" value="R3H"/>
    <property type="match status" value="1"/>
</dbReference>
<feature type="compositionally biased region" description="Gly residues" evidence="11">
    <location>
        <begin position="44"/>
        <end position="58"/>
    </location>
</feature>
<accession>A0A397GN04</accession>
<dbReference type="InterPro" id="IPR001374">
    <property type="entry name" value="R3H_dom"/>
</dbReference>
<feature type="compositionally biased region" description="Low complexity" evidence="11">
    <location>
        <begin position="135"/>
        <end position="151"/>
    </location>
</feature>
<sequence length="1301" mass="146372">MSNTNSSETLSIQQGNSTTTNDFLETRSENNNFQSQNNSFSRGGYRGRNNRGGRGYIRGRGRDRGGFRNNRSQNINLENTPVLTNETNEQPTTQPTTVVQSDSHSTSSEPAQRNDVHINVNQTSSTRDLNNESRNSVNSKNPNNNNNQTTNNRRDVNERNNRYESGRHHFRNKRDPRSNQNTNTQNINSETNSSWASQSDNGWRRRGGRGGRSYENGSRTSPSEHQGIRENSSESQIKDNIVTESLHEGDLLSQEHTQSIDNGRRRRGRGGRSYVNESRTSPNEHRGIRENSSENIVTESFHEGELSSQERTKSTQSKDINNNNNNNNNEKMHADSSSSPSTSSSSNQKNFRNNNRSKTSSKKVSLNEIKDVRTSITHGLTTSTYECMICCEVVRPYSKTWYCGVCWAVFHLQCTQKWAQKSVQDVGSWRCPGCQHRLEIIPKVYKCFCGKVENPQNSRYFTPHSCGEICRRKRDCPHDCTQLCHPGPCDRTCSAMGPVQSCFCGREKIQLRCVDTDYLGGRSCGTTCGKLLGCEKHYCEQNCHDGSCKRCDVIEIQKCYCGQTEREAKCGEGNPIHCYRNSNDNSDEWTGFFSCDCACSRLLDCGKHYCDQKCHPNSGEAEPCLLDPSRVKNCPCGAHSIKELLGCERMSCTEKVPLCGNPCRKSLICGHFCTDICHYGECKPCTVKVRVKCRCGSTEFEKICSEITGKSGEPPLCEKICQMLRNCRKHECITKCCPSANIKQKYPKKRFIPQEEEDMNHICTLICGKKLQCGKHNCQLLCHSKPCTRCLEATFEELSCHCGQTKVYPPIPCGMEIPKCEFPCTRIPPCGHAAVIHNCHPDSEPCPPCPYLVNNKECICGKSTINNVSCHKTNVSCGKVCDLPLYCGGHRCRRLCHSGDCLNPQICNQICGKPRKDCGHPCTSTCHAPSRCPEETPCLQKITINCKCGNLSREVTCNSTVENPADKNRQLDCNDFCAMIERNRKLADALELSDRIVDGNLIKEIPEYDTFLLQYYETNKEWAKNIENTLTEFIKSAKPTLNFSPMKSPHRHFIHGLCVHYRLTSESVDVEPYRSIIVKKKSDSTIPPILLSQTYAKYGKMGNQSLATASSSSSITTTEQSIRKPKQPVNALYLVELNKGLTKEELQKNLDSLLGKTACQTKWVNEEDVIIIPFVGSMQMNDLEALLMKLKLSAKEILISKGIVANAELCWVNSKYEVTWRERSKSLNNRGSKVTSVPSSVSIDNKNPFEMLMNVKSYESSHTIDSWDADTGNNKNNSSKQLPVNIISEDIVDDWELLSDE</sequence>
<feature type="compositionally biased region" description="Polar residues" evidence="11">
    <location>
        <begin position="119"/>
        <end position="134"/>
    </location>
</feature>
<proteinExistence type="inferred from homology"/>
<dbReference type="CDD" id="cd06008">
    <property type="entry name" value="NF-X1-zinc-finger"/>
    <property type="match status" value="7"/>
</dbReference>
<evidence type="ECO:0000256" key="10">
    <source>
        <dbReference type="PROSITE-ProRule" id="PRU00175"/>
    </source>
</evidence>
<protein>
    <recommendedName>
        <fullName evidence="16">R3H domain-containing protein</fullName>
    </recommendedName>
</protein>
<dbReference type="InterPro" id="IPR000967">
    <property type="entry name" value="Znf_NFX1"/>
</dbReference>
<keyword evidence="4" id="KW-0677">Repeat</keyword>
<evidence type="ECO:0000256" key="11">
    <source>
        <dbReference type="SAM" id="MobiDB-lite"/>
    </source>
</evidence>
<dbReference type="SMART" id="SM00393">
    <property type="entry name" value="R3H"/>
    <property type="match status" value="1"/>
</dbReference>
<evidence type="ECO:0000259" key="12">
    <source>
        <dbReference type="PROSITE" id="PS50089"/>
    </source>
</evidence>
<keyword evidence="3" id="KW-0479">Metal-binding</keyword>
<dbReference type="PANTHER" id="PTHR12360:SF12">
    <property type="entry name" value="TRANSCRIPTIONAL REPRESSOR NF-X1"/>
    <property type="match status" value="1"/>
</dbReference>
<gene>
    <name evidence="14" type="ORF">Glove_522g30</name>
</gene>
<evidence type="ECO:0000256" key="8">
    <source>
        <dbReference type="ARBA" id="ARBA00023163"/>
    </source>
</evidence>
<feature type="compositionally biased region" description="Polar residues" evidence="11">
    <location>
        <begin position="1"/>
        <end position="23"/>
    </location>
</feature>
<feature type="compositionally biased region" description="Basic and acidic residues" evidence="11">
    <location>
        <begin position="282"/>
        <end position="292"/>
    </location>
</feature>
<evidence type="ECO:0000256" key="5">
    <source>
        <dbReference type="ARBA" id="ARBA00022771"/>
    </source>
</evidence>
<dbReference type="GO" id="GO:0005634">
    <property type="term" value="C:nucleus"/>
    <property type="evidence" value="ECO:0007669"/>
    <property type="project" value="UniProtKB-SubCell"/>
</dbReference>
<feature type="compositionally biased region" description="Low complexity" evidence="11">
    <location>
        <begin position="178"/>
        <end position="194"/>
    </location>
</feature>
<feature type="compositionally biased region" description="Basic and acidic residues" evidence="11">
    <location>
        <begin position="300"/>
        <end position="313"/>
    </location>
</feature>
<keyword evidence="15" id="KW-1185">Reference proteome</keyword>
<feature type="compositionally biased region" description="Polar residues" evidence="11">
    <location>
        <begin position="100"/>
        <end position="111"/>
    </location>
</feature>
<dbReference type="GO" id="GO:0000981">
    <property type="term" value="F:DNA-binding transcription factor activity, RNA polymerase II-specific"/>
    <property type="evidence" value="ECO:0007669"/>
    <property type="project" value="TreeGrafter"/>
</dbReference>
<dbReference type="Gene3D" id="3.30.1370.50">
    <property type="entry name" value="R3H-like domain"/>
    <property type="match status" value="1"/>
</dbReference>
<dbReference type="InterPro" id="IPR034078">
    <property type="entry name" value="NFX1_fam"/>
</dbReference>
<dbReference type="GO" id="GO:0000122">
    <property type="term" value="P:negative regulation of transcription by RNA polymerase II"/>
    <property type="evidence" value="ECO:0007669"/>
    <property type="project" value="TreeGrafter"/>
</dbReference>
<dbReference type="PANTHER" id="PTHR12360">
    <property type="entry name" value="NUCLEAR TRANSCRIPTION FACTOR, X-BOX BINDING 1 NFX1"/>
    <property type="match status" value="1"/>
</dbReference>
<comment type="similarity">
    <text evidence="2">Belongs to the NFX1 family.</text>
</comment>
<evidence type="ECO:0000256" key="7">
    <source>
        <dbReference type="ARBA" id="ARBA00023015"/>
    </source>
</evidence>
<keyword evidence="5 10" id="KW-0863">Zinc-finger</keyword>
<dbReference type="InterPro" id="IPR001841">
    <property type="entry name" value="Znf_RING"/>
</dbReference>
<feature type="compositionally biased region" description="Polar residues" evidence="11">
    <location>
        <begin position="72"/>
        <end position="83"/>
    </location>
</feature>
<keyword evidence="7" id="KW-0805">Transcription regulation</keyword>
<dbReference type="GO" id="GO:0000977">
    <property type="term" value="F:RNA polymerase II transcription regulatory region sequence-specific DNA binding"/>
    <property type="evidence" value="ECO:0007669"/>
    <property type="project" value="TreeGrafter"/>
</dbReference>
<dbReference type="STRING" id="1348612.A0A397GN04"/>
<feature type="compositionally biased region" description="Polar residues" evidence="11">
    <location>
        <begin position="215"/>
        <end position="225"/>
    </location>
</feature>
<comment type="subcellular location">
    <subcellularLocation>
        <location evidence="1">Nucleus</location>
    </subcellularLocation>
</comment>
<evidence type="ECO:0000313" key="14">
    <source>
        <dbReference type="EMBL" id="RHZ49360.1"/>
    </source>
</evidence>
<evidence type="ECO:0000256" key="1">
    <source>
        <dbReference type="ARBA" id="ARBA00004123"/>
    </source>
</evidence>
<feature type="domain" description="RING-type" evidence="12">
    <location>
        <begin position="387"/>
        <end position="435"/>
    </location>
</feature>
<feature type="compositionally biased region" description="Polar residues" evidence="11">
    <location>
        <begin position="347"/>
        <end position="364"/>
    </location>
</feature>